<organism evidence="4">
    <name type="scientific">marine sediment metagenome</name>
    <dbReference type="NCBI Taxonomy" id="412755"/>
    <lineage>
        <taxon>unclassified sequences</taxon>
        <taxon>metagenomes</taxon>
        <taxon>ecological metagenomes</taxon>
    </lineage>
</organism>
<name>A0A0F9PEQ2_9ZZZZ</name>
<protein>
    <recommendedName>
        <fullName evidence="3">Cytochrome c domain-containing protein</fullName>
    </recommendedName>
</protein>
<comment type="caution">
    <text evidence="4">The sequence shown here is derived from an EMBL/GenBank/DDBJ whole genome shotgun (WGS) entry which is preliminary data.</text>
</comment>
<dbReference type="GO" id="GO:0046872">
    <property type="term" value="F:metal ion binding"/>
    <property type="evidence" value="ECO:0007669"/>
    <property type="project" value="UniProtKB-KW"/>
</dbReference>
<dbReference type="GO" id="GO:0020037">
    <property type="term" value="F:heme binding"/>
    <property type="evidence" value="ECO:0007669"/>
    <property type="project" value="InterPro"/>
</dbReference>
<proteinExistence type="predicted"/>
<dbReference type="Pfam" id="PF07583">
    <property type="entry name" value="PSCyt2"/>
    <property type="match status" value="1"/>
</dbReference>
<accession>A0A0F9PEQ2</accession>
<gene>
    <name evidence="4" type="ORF">LCGC14_0909850</name>
</gene>
<dbReference type="PANTHER" id="PTHR35889">
    <property type="entry name" value="CYCLOINULO-OLIGOSACCHARIDE FRUCTANOTRANSFERASE-RELATED"/>
    <property type="match status" value="1"/>
</dbReference>
<sequence>MGRIVYVAFEDNFLSLKKLYYKHPVSVPSLAMEQKIYKNIRYLIPSFLIAILGLFQSCVDADRVDFSSQIKPILNNKCITCHGGVKKNGGFSLLFEKEAFADNKSGKPAIIPGNASGSELIKRLHETDPELRMPYEKPPLSEEEIDLLTRWIDQGAEWGQHWAYSLPEKVAVPNISQEASFSADGSSKFIQNGIDNFIYARLDNEDLQPNPSAEKNIIARRVALDLTGLPPDQKLFDAFTEDQLSYEAMVDTLLARTDYGEKWASWWLDLARYADTKGYEKDTGRNMWRYRDWVIGAFNQNMPYDQFTKEQLAGDLLPDPTTDQLIATAFHRNTMNNDEGGTEDEEFRVASVIDRVNTTFSVWQSTTMECVQCHSHPYDPFTFEEYYKAMAFFNNTRDEDTPDESPNINFYNDKQKQDVKRVNAWVENHGSKELAETYTDFLTFKEPKYLAHNAVDFTNGELADTKYLALWDDGSCTLKHVNTRGASFMYMNYSANIDGTQMTIRKNNAKGEILAQFVTNSTNENVVRKIPFKNTEGIIDLYIETNNDNIQKQVSTSFITWFAFLNDIPGKSEPGYQDINALFVDLLNANTPVLPIMQENHSDMARATQIFDRGNWLLKTDTVEPGVPKTLNAWKSDWEGNRLGLSKWIVSKKNPLTARTFVNRVWYQLFGRGIVASVEDMGTQSDPPSHPELLDWLALRFMNKHDWDMKALIKDIVMSGTYRQSSENSPELYQKDPNNDLYA</sequence>
<evidence type="ECO:0000256" key="1">
    <source>
        <dbReference type="ARBA" id="ARBA00022723"/>
    </source>
</evidence>
<dbReference type="Pfam" id="PF07587">
    <property type="entry name" value="PSD1"/>
    <property type="match status" value="1"/>
</dbReference>
<dbReference type="InterPro" id="IPR009056">
    <property type="entry name" value="Cyt_c-like_dom"/>
</dbReference>
<dbReference type="GO" id="GO:0009055">
    <property type="term" value="F:electron transfer activity"/>
    <property type="evidence" value="ECO:0007669"/>
    <property type="project" value="InterPro"/>
</dbReference>
<dbReference type="EMBL" id="LAZR01003015">
    <property type="protein sequence ID" value="KKN22962.1"/>
    <property type="molecule type" value="Genomic_DNA"/>
</dbReference>
<dbReference type="AlphaFoldDB" id="A0A0F9PEQ2"/>
<evidence type="ECO:0000313" key="4">
    <source>
        <dbReference type="EMBL" id="KKN22962.1"/>
    </source>
</evidence>
<feature type="domain" description="Cytochrome c" evidence="3">
    <location>
        <begin position="65"/>
        <end position="156"/>
    </location>
</feature>
<keyword evidence="2" id="KW-0408">Iron</keyword>
<feature type="non-terminal residue" evidence="4">
    <location>
        <position position="743"/>
    </location>
</feature>
<keyword evidence="1" id="KW-0479">Metal-binding</keyword>
<dbReference type="PROSITE" id="PS51007">
    <property type="entry name" value="CYTC"/>
    <property type="match status" value="1"/>
</dbReference>
<dbReference type="InterPro" id="IPR022655">
    <property type="entry name" value="DUF1553"/>
</dbReference>
<dbReference type="Pfam" id="PF07635">
    <property type="entry name" value="PSCyt1"/>
    <property type="match status" value="1"/>
</dbReference>
<evidence type="ECO:0000256" key="2">
    <source>
        <dbReference type="ARBA" id="ARBA00023004"/>
    </source>
</evidence>
<dbReference type="PANTHER" id="PTHR35889:SF3">
    <property type="entry name" value="F-BOX DOMAIN-CONTAINING PROTEIN"/>
    <property type="match status" value="1"/>
</dbReference>
<dbReference type="InterPro" id="IPR011429">
    <property type="entry name" value="Cyt_c_Planctomycete-type"/>
</dbReference>
<evidence type="ECO:0000259" key="3">
    <source>
        <dbReference type="PROSITE" id="PS51007"/>
    </source>
</evidence>
<dbReference type="InterPro" id="IPR011444">
    <property type="entry name" value="DUF1549"/>
</dbReference>
<reference evidence="4" key="1">
    <citation type="journal article" date="2015" name="Nature">
        <title>Complex archaea that bridge the gap between prokaryotes and eukaryotes.</title>
        <authorList>
            <person name="Spang A."/>
            <person name="Saw J.H."/>
            <person name="Jorgensen S.L."/>
            <person name="Zaremba-Niedzwiedzka K."/>
            <person name="Martijn J."/>
            <person name="Lind A.E."/>
            <person name="van Eijk R."/>
            <person name="Schleper C."/>
            <person name="Guy L."/>
            <person name="Ettema T.J."/>
        </authorList>
    </citation>
    <scope>NUCLEOTIDE SEQUENCE</scope>
</reference>